<dbReference type="HAMAP" id="MF_01966">
    <property type="entry name" value="NADHX_epimerase"/>
    <property type="match status" value="1"/>
</dbReference>
<feature type="binding site" evidence="18">
    <location>
        <position position="150"/>
    </location>
    <ligand>
        <name>(6S)-NADPHX</name>
        <dbReference type="ChEBI" id="CHEBI:64076"/>
    </ligand>
</feature>
<evidence type="ECO:0000256" key="6">
    <source>
        <dbReference type="ARBA" id="ARBA00022741"/>
    </source>
</evidence>
<evidence type="ECO:0000256" key="16">
    <source>
        <dbReference type="ARBA" id="ARBA00049209"/>
    </source>
</evidence>
<dbReference type="InterPro" id="IPR029056">
    <property type="entry name" value="Ribokinase-like"/>
</dbReference>
<evidence type="ECO:0000256" key="11">
    <source>
        <dbReference type="ARBA" id="ARBA00023235"/>
    </source>
</evidence>
<evidence type="ECO:0000313" key="23">
    <source>
        <dbReference type="Proteomes" id="UP000006786"/>
    </source>
</evidence>
<dbReference type="InterPro" id="IPR000631">
    <property type="entry name" value="CARKD"/>
</dbReference>
<gene>
    <name evidence="18" type="primary">nnrE</name>
    <name evidence="17" type="synonym">nnrD</name>
    <name evidence="22" type="ORF">NA2_13425</name>
</gene>
<dbReference type="Gene3D" id="3.40.1190.20">
    <property type="match status" value="1"/>
</dbReference>
<feature type="domain" description="YjeF C-terminal" evidence="20">
    <location>
        <begin position="217"/>
        <end position="494"/>
    </location>
</feature>
<comment type="function">
    <text evidence="17">Catalyzes the dehydration of the S-form of NAD(P)HX at the expense of ADP, which is converted to AMP. Together with NAD(P)HX epimerase, which catalyzes the epimerization of the S- and R-forms, the enzyme allows the repair of both epimers of NAD(P)HX, a damaged form of NAD(P)H that is a result of enzymatic or heat-dependent hydration.</text>
</comment>
<dbReference type="HAMAP" id="MF_01965">
    <property type="entry name" value="NADHX_dehydratase"/>
    <property type="match status" value="1"/>
</dbReference>
<keyword evidence="12 17" id="KW-0456">Lyase</keyword>
<organism evidence="22 23">
    <name type="scientific">Nitratireductor pacificus pht-3B</name>
    <dbReference type="NCBI Taxonomy" id="391937"/>
    <lineage>
        <taxon>Bacteria</taxon>
        <taxon>Pseudomonadati</taxon>
        <taxon>Pseudomonadota</taxon>
        <taxon>Alphaproteobacteria</taxon>
        <taxon>Hyphomicrobiales</taxon>
        <taxon>Phyllobacteriaceae</taxon>
        <taxon>Nitratireductor</taxon>
    </lineage>
</organism>
<evidence type="ECO:0000259" key="20">
    <source>
        <dbReference type="PROSITE" id="PS51383"/>
    </source>
</evidence>
<evidence type="ECO:0000259" key="21">
    <source>
        <dbReference type="PROSITE" id="PS51385"/>
    </source>
</evidence>
<dbReference type="GO" id="GO:0052855">
    <property type="term" value="F:ADP-dependent NAD(P)H-hydrate dehydratase activity"/>
    <property type="evidence" value="ECO:0007669"/>
    <property type="project" value="UniProtKB-UniRule"/>
</dbReference>
<feature type="binding site" evidence="17">
    <location>
        <begin position="410"/>
        <end position="414"/>
    </location>
    <ligand>
        <name>AMP</name>
        <dbReference type="ChEBI" id="CHEBI:456215"/>
    </ligand>
</feature>
<dbReference type="GO" id="GO:0046496">
    <property type="term" value="P:nicotinamide nucleotide metabolic process"/>
    <property type="evidence" value="ECO:0007669"/>
    <property type="project" value="UniProtKB-UniRule"/>
</dbReference>
<evidence type="ECO:0000256" key="17">
    <source>
        <dbReference type="HAMAP-Rule" id="MF_01965"/>
    </source>
</evidence>
<feature type="binding site" evidence="17">
    <location>
        <position position="252"/>
    </location>
    <ligand>
        <name>(6S)-NADPHX</name>
        <dbReference type="ChEBI" id="CHEBI:64076"/>
    </ligand>
</feature>
<dbReference type="eggNOG" id="COG0063">
    <property type="taxonomic scope" value="Bacteria"/>
</dbReference>
<evidence type="ECO:0000256" key="10">
    <source>
        <dbReference type="ARBA" id="ARBA00023027"/>
    </source>
</evidence>
<feature type="binding site" evidence="18">
    <location>
        <position position="117"/>
    </location>
    <ligand>
        <name>K(+)</name>
        <dbReference type="ChEBI" id="CHEBI:29103"/>
    </ligand>
</feature>
<dbReference type="CDD" id="cd01171">
    <property type="entry name" value="YXKO-related"/>
    <property type="match status" value="1"/>
</dbReference>
<evidence type="ECO:0000256" key="12">
    <source>
        <dbReference type="ARBA" id="ARBA00023239"/>
    </source>
</evidence>
<dbReference type="PATRIC" id="fig|391937.3.peg.2757"/>
<feature type="binding site" evidence="18">
    <location>
        <position position="58"/>
    </location>
    <ligand>
        <name>K(+)</name>
        <dbReference type="ChEBI" id="CHEBI:29103"/>
    </ligand>
</feature>
<comment type="caution">
    <text evidence="18">Lacks conserved residue(s) required for the propagation of feature annotation.</text>
</comment>
<keyword evidence="5 18" id="KW-0479">Metal-binding</keyword>
<evidence type="ECO:0000256" key="15">
    <source>
        <dbReference type="ARBA" id="ARBA00048238"/>
    </source>
</evidence>
<dbReference type="GO" id="GO:0052856">
    <property type="term" value="F:NAD(P)HX epimerase activity"/>
    <property type="evidence" value="ECO:0007669"/>
    <property type="project" value="UniProtKB-UniRule"/>
</dbReference>
<dbReference type="GO" id="GO:0110051">
    <property type="term" value="P:metabolite repair"/>
    <property type="evidence" value="ECO:0007669"/>
    <property type="project" value="TreeGrafter"/>
</dbReference>
<feature type="binding site" evidence="17">
    <location>
        <position position="440"/>
    </location>
    <ligand>
        <name>(6S)-NADPHX</name>
        <dbReference type="ChEBI" id="CHEBI:64076"/>
    </ligand>
</feature>
<comment type="cofactor">
    <cofactor evidence="18 19">
        <name>K(+)</name>
        <dbReference type="ChEBI" id="CHEBI:29103"/>
    </cofactor>
    <text evidence="18 19">Binds 1 potassium ion per subunit.</text>
</comment>
<dbReference type="InterPro" id="IPR017953">
    <property type="entry name" value="Carbohydrate_kinase_pred_CS"/>
</dbReference>
<dbReference type="Pfam" id="PF03853">
    <property type="entry name" value="YjeF_N"/>
    <property type="match status" value="1"/>
</dbReference>
<dbReference type="eggNOG" id="COG0062">
    <property type="taxonomic scope" value="Bacteria"/>
</dbReference>
<comment type="subunit">
    <text evidence="17">Homotetramer.</text>
</comment>
<reference evidence="22 23" key="1">
    <citation type="journal article" date="2012" name="J. Bacteriol.">
        <title>Genome Sequence of Nitratireductor pacificus Type Strain pht-3B.</title>
        <authorList>
            <person name="Lai Q."/>
            <person name="Li G."/>
            <person name="Shao Z."/>
        </authorList>
    </citation>
    <scope>NUCLEOTIDE SEQUENCE [LARGE SCALE GENOMIC DNA]</scope>
    <source>
        <strain evidence="23">pht-3B</strain>
    </source>
</reference>
<keyword evidence="22" id="KW-0808">Transferase</keyword>
<protein>
    <recommendedName>
        <fullName evidence="19">Bifunctional NAD(P)H-hydrate repair enzyme</fullName>
    </recommendedName>
    <alternativeName>
        <fullName evidence="19">Nicotinamide nucleotide repair protein</fullName>
    </alternativeName>
    <domain>
        <recommendedName>
            <fullName evidence="19">ADP-dependent (S)-NAD(P)H-hydrate dehydratase</fullName>
            <ecNumber evidence="19">4.2.1.136</ecNumber>
        </recommendedName>
        <alternativeName>
            <fullName evidence="19">ADP-dependent NAD(P)HX dehydratase</fullName>
        </alternativeName>
    </domain>
    <domain>
        <recommendedName>
            <fullName evidence="19">NAD(P)H-hydrate epimerase</fullName>
            <ecNumber evidence="19">5.1.99.6</ecNumber>
        </recommendedName>
    </domain>
</protein>
<comment type="catalytic activity">
    <reaction evidence="1 18 19">
        <text>(6R)-NADHX = (6S)-NADHX</text>
        <dbReference type="Rhea" id="RHEA:32215"/>
        <dbReference type="ChEBI" id="CHEBI:64074"/>
        <dbReference type="ChEBI" id="CHEBI:64075"/>
        <dbReference type="EC" id="5.1.99.6"/>
    </reaction>
</comment>
<dbReference type="PANTHER" id="PTHR12592">
    <property type="entry name" value="ATP-DEPENDENT (S)-NAD(P)H-HYDRATE DEHYDRATASE FAMILY MEMBER"/>
    <property type="match status" value="1"/>
</dbReference>
<dbReference type="STRING" id="391937.NA2_13425"/>
<dbReference type="PROSITE" id="PS51385">
    <property type="entry name" value="YJEF_N"/>
    <property type="match status" value="1"/>
</dbReference>
<dbReference type="GO" id="GO:0005524">
    <property type="term" value="F:ATP binding"/>
    <property type="evidence" value="ECO:0007669"/>
    <property type="project" value="UniProtKB-UniRule"/>
</dbReference>
<feature type="binding site" evidence="18">
    <location>
        <position position="153"/>
    </location>
    <ligand>
        <name>K(+)</name>
        <dbReference type="ChEBI" id="CHEBI:29103"/>
    </ligand>
</feature>
<dbReference type="EC" id="4.2.1.136" evidence="19"/>
<evidence type="ECO:0000313" key="22">
    <source>
        <dbReference type="EMBL" id="EKF18400.1"/>
    </source>
</evidence>
<comment type="catalytic activity">
    <reaction evidence="15 17 19">
        <text>(6S)-NADHX + ADP = AMP + phosphate + NADH + H(+)</text>
        <dbReference type="Rhea" id="RHEA:32223"/>
        <dbReference type="ChEBI" id="CHEBI:15378"/>
        <dbReference type="ChEBI" id="CHEBI:43474"/>
        <dbReference type="ChEBI" id="CHEBI:57945"/>
        <dbReference type="ChEBI" id="CHEBI:64074"/>
        <dbReference type="ChEBI" id="CHEBI:456215"/>
        <dbReference type="ChEBI" id="CHEBI:456216"/>
        <dbReference type="EC" id="4.2.1.136"/>
    </reaction>
</comment>
<comment type="function">
    <text evidence="18">Catalyzes the epimerization of the S- and R-forms of NAD(P)HX, a damaged form of NAD(P)H that is a result of enzymatic or heat-dependent hydration. This is a prerequisite for the S-specific NAD(P)H-hydrate dehydratase to allow the repair of both epimers of NAD(P)HX.</text>
</comment>
<evidence type="ECO:0000256" key="14">
    <source>
        <dbReference type="ARBA" id="ARBA00025153"/>
    </source>
</evidence>
<evidence type="ECO:0000256" key="9">
    <source>
        <dbReference type="ARBA" id="ARBA00022958"/>
    </source>
</evidence>
<evidence type="ECO:0000256" key="5">
    <source>
        <dbReference type="ARBA" id="ARBA00022723"/>
    </source>
</evidence>
<dbReference type="SUPFAM" id="SSF64153">
    <property type="entry name" value="YjeF N-terminal domain-like"/>
    <property type="match status" value="1"/>
</dbReference>
<comment type="cofactor">
    <cofactor evidence="17">
        <name>Mg(2+)</name>
        <dbReference type="ChEBI" id="CHEBI:18420"/>
    </cofactor>
</comment>
<keyword evidence="22" id="KW-0418">Kinase</keyword>
<evidence type="ECO:0000256" key="3">
    <source>
        <dbReference type="ARBA" id="ARBA00006001"/>
    </source>
</evidence>
<evidence type="ECO:0000256" key="8">
    <source>
        <dbReference type="ARBA" id="ARBA00022857"/>
    </source>
</evidence>
<comment type="similarity">
    <text evidence="3 19">In the N-terminal section; belongs to the NnrE/AIBP family.</text>
</comment>
<comment type="similarity">
    <text evidence="4 19">In the C-terminal section; belongs to the NnrD/CARKD family.</text>
</comment>
<dbReference type="PIRSF" id="PIRSF017184">
    <property type="entry name" value="Nnr"/>
    <property type="match status" value="1"/>
</dbReference>
<evidence type="ECO:0000256" key="13">
    <source>
        <dbReference type="ARBA" id="ARBA00023268"/>
    </source>
</evidence>
<comment type="similarity">
    <text evidence="18">Belongs to the NnrE/AIBP family.</text>
</comment>
<dbReference type="GO" id="GO:0016301">
    <property type="term" value="F:kinase activity"/>
    <property type="evidence" value="ECO:0007669"/>
    <property type="project" value="UniProtKB-KW"/>
</dbReference>
<evidence type="ECO:0000256" key="4">
    <source>
        <dbReference type="ARBA" id="ARBA00009524"/>
    </source>
</evidence>
<accession>K2MC40</accession>
<feature type="domain" description="YjeF N-terminal" evidence="21">
    <location>
        <begin position="9"/>
        <end position="207"/>
    </location>
</feature>
<feature type="binding site" evidence="17">
    <location>
        <position position="374"/>
    </location>
    <ligand>
        <name>(6S)-NADPHX</name>
        <dbReference type="ChEBI" id="CHEBI:64076"/>
    </ligand>
</feature>
<evidence type="ECO:0000256" key="19">
    <source>
        <dbReference type="PIRNR" id="PIRNR017184"/>
    </source>
</evidence>
<feature type="binding site" evidence="18">
    <location>
        <begin position="121"/>
        <end position="127"/>
    </location>
    <ligand>
        <name>(6S)-NADPHX</name>
        <dbReference type="ChEBI" id="CHEBI:64076"/>
    </ligand>
</feature>
<dbReference type="InterPro" id="IPR004443">
    <property type="entry name" value="YjeF_N_dom"/>
</dbReference>
<comment type="catalytic activity">
    <reaction evidence="2 18 19">
        <text>(6R)-NADPHX = (6S)-NADPHX</text>
        <dbReference type="Rhea" id="RHEA:32227"/>
        <dbReference type="ChEBI" id="CHEBI:64076"/>
        <dbReference type="ChEBI" id="CHEBI:64077"/>
        <dbReference type="EC" id="5.1.99.6"/>
    </reaction>
</comment>
<feature type="binding site" evidence="17">
    <location>
        <position position="315"/>
    </location>
    <ligand>
        <name>(6S)-NADPHX</name>
        <dbReference type="ChEBI" id="CHEBI:64076"/>
    </ligand>
</feature>
<keyword evidence="13" id="KW-0511">Multifunctional enzyme</keyword>
<dbReference type="GO" id="GO:0046872">
    <property type="term" value="F:metal ion binding"/>
    <property type="evidence" value="ECO:0007669"/>
    <property type="project" value="UniProtKB-UniRule"/>
</dbReference>
<keyword evidence="7 17" id="KW-0067">ATP-binding</keyword>
<feature type="binding site" evidence="18">
    <location>
        <begin position="57"/>
        <end position="61"/>
    </location>
    <ligand>
        <name>(6S)-NADPHX</name>
        <dbReference type="ChEBI" id="CHEBI:64076"/>
    </ligand>
</feature>
<dbReference type="Gene3D" id="3.40.50.10260">
    <property type="entry name" value="YjeF N-terminal domain"/>
    <property type="match status" value="1"/>
</dbReference>
<keyword evidence="8 17" id="KW-0521">NADP</keyword>
<dbReference type="InterPro" id="IPR030677">
    <property type="entry name" value="Nnr"/>
</dbReference>
<dbReference type="OrthoDB" id="9806925at2"/>
<dbReference type="NCBIfam" id="TIGR00196">
    <property type="entry name" value="yjeF_cterm"/>
    <property type="match status" value="1"/>
</dbReference>
<proteinExistence type="inferred from homology"/>
<comment type="similarity">
    <text evidence="17">Belongs to the NnrD/CARKD family.</text>
</comment>
<comment type="catalytic activity">
    <reaction evidence="16 17 19">
        <text>(6S)-NADPHX + ADP = AMP + phosphate + NADPH + H(+)</text>
        <dbReference type="Rhea" id="RHEA:32235"/>
        <dbReference type="ChEBI" id="CHEBI:15378"/>
        <dbReference type="ChEBI" id="CHEBI:43474"/>
        <dbReference type="ChEBI" id="CHEBI:57783"/>
        <dbReference type="ChEBI" id="CHEBI:64076"/>
        <dbReference type="ChEBI" id="CHEBI:456215"/>
        <dbReference type="ChEBI" id="CHEBI:456216"/>
        <dbReference type="EC" id="4.2.1.136"/>
    </reaction>
</comment>
<dbReference type="PANTHER" id="PTHR12592:SF0">
    <property type="entry name" value="ATP-DEPENDENT (S)-NAD(P)H-HYDRATE DEHYDRATASE"/>
    <property type="match status" value="1"/>
</dbReference>
<feature type="binding site" evidence="17">
    <location>
        <position position="439"/>
    </location>
    <ligand>
        <name>AMP</name>
        <dbReference type="ChEBI" id="CHEBI:456215"/>
    </ligand>
</feature>
<keyword evidence="11 18" id="KW-0413">Isomerase</keyword>
<comment type="function">
    <text evidence="14 19">Bifunctional enzyme that catalyzes the epimerization of the S- and R-forms of NAD(P)HX and the dehydration of the S-form of NAD(P)HX at the expense of ADP, which is converted to AMP. This allows the repair of both epimers of NAD(P)HX, a damaged form of NAD(P)H that is a result of enzymatic or heat-dependent hydration.</text>
</comment>
<dbReference type="NCBIfam" id="TIGR00197">
    <property type="entry name" value="yjeF_nterm"/>
    <property type="match status" value="1"/>
</dbReference>
<dbReference type="EMBL" id="AMRM01000014">
    <property type="protein sequence ID" value="EKF18400.1"/>
    <property type="molecule type" value="Genomic_DNA"/>
</dbReference>
<sequence length="496" mass="50561">MEVLTPEEMSAIDRRAAEAGPFDGYHLMRNAGAVAAAEILVRFADAAGFDVLCGPGNNGGDGYVVARLLAERGLDVRLLAAVPPRKGSDAARAADDCPLAARPLDAFRPAPDRIVVDALFGAGLSRPVSGAEAAAIAGVAAAGARVVALDLPSGISSDSGQVMGAAFDAALTVTFFRKKPGHLLYPGRARCGETVLADIGIAGALLEAAGTTLWENLPALWRSALPTAGPDTHKYNRGHVAVFSGGPTSTGAARLAARAAARSGAGAVTLLSPASALMVNAMHLTAIMLRRAETVTEVEQFLADRRPAAIVLGPGFGVGDWVRTLALLLLRQAAAERGGLVLDADAISAFAANPGELFDAARGETAPPLVLTPHEGEFARLFPDLAEREGSKIVRARRAAERAGGVMVLKGADTVIASPDGRAAINGNGTAFLATAGSGDVLAGIIAGLLAQGMPAFEASCAGVWLHAEAARLFGPGLIAEDLPELLPEVLAGLID</sequence>
<name>K2MC40_9HYPH</name>
<evidence type="ECO:0000256" key="2">
    <source>
        <dbReference type="ARBA" id="ARBA00000909"/>
    </source>
</evidence>
<keyword evidence="23" id="KW-1185">Reference proteome</keyword>
<dbReference type="InterPro" id="IPR036652">
    <property type="entry name" value="YjeF_N_dom_sf"/>
</dbReference>
<evidence type="ECO:0000256" key="7">
    <source>
        <dbReference type="ARBA" id="ARBA00022840"/>
    </source>
</evidence>
<dbReference type="SUPFAM" id="SSF53613">
    <property type="entry name" value="Ribokinase-like"/>
    <property type="match status" value="1"/>
</dbReference>
<evidence type="ECO:0000256" key="1">
    <source>
        <dbReference type="ARBA" id="ARBA00000013"/>
    </source>
</evidence>
<dbReference type="PROSITE" id="PS01050">
    <property type="entry name" value="YJEF_C_2"/>
    <property type="match status" value="1"/>
</dbReference>
<comment type="caution">
    <text evidence="22">The sequence shown here is derived from an EMBL/GenBank/DDBJ whole genome shotgun (WGS) entry which is preliminary data.</text>
</comment>
<dbReference type="EC" id="5.1.99.6" evidence="19"/>
<dbReference type="Pfam" id="PF01256">
    <property type="entry name" value="Carb_kinase"/>
    <property type="match status" value="1"/>
</dbReference>
<dbReference type="Proteomes" id="UP000006786">
    <property type="component" value="Unassembled WGS sequence"/>
</dbReference>
<keyword evidence="9 18" id="KW-0630">Potassium</keyword>
<evidence type="ECO:0000256" key="18">
    <source>
        <dbReference type="HAMAP-Rule" id="MF_01966"/>
    </source>
</evidence>
<keyword evidence="10 17" id="KW-0520">NAD</keyword>
<dbReference type="AlphaFoldDB" id="K2MC40"/>
<dbReference type="PROSITE" id="PS51383">
    <property type="entry name" value="YJEF_C_3"/>
    <property type="match status" value="1"/>
</dbReference>
<keyword evidence="6 17" id="KW-0547">Nucleotide-binding</keyword>